<proteinExistence type="predicted"/>
<evidence type="ECO:0000313" key="2">
    <source>
        <dbReference type="EMBL" id="HJE22860.1"/>
    </source>
</evidence>
<accession>A0A921E095</accession>
<feature type="compositionally biased region" description="Basic and acidic residues" evidence="1">
    <location>
        <begin position="198"/>
        <end position="209"/>
    </location>
</feature>
<dbReference type="AlphaFoldDB" id="A0A921E095"/>
<sequence>MSPRPKSPVFLPAGIETKPDRPGFRSFKTTSAVFYPQRWHRDLLIQATLDPSISFIEPVPAARQSLDSFKVLVWFEGRRRLLVAVRNAIDLGVHASLPDALTLDRSTVLDEPRCSVARQIWATRTTQIPPGDRIRILRELSESPGGAPLGRLIECVRSNDSDPVDIVLALVCSGQAEVEFGSHLAPDTPIRSAARSQPPERETMRATFV</sequence>
<gene>
    <name evidence="2" type="ORF">K8W01_04305</name>
</gene>
<dbReference type="Proteomes" id="UP000742631">
    <property type="component" value="Unassembled WGS sequence"/>
</dbReference>
<comment type="caution">
    <text evidence="2">The sequence shown here is derived from an EMBL/GenBank/DDBJ whole genome shotgun (WGS) entry which is preliminary data.</text>
</comment>
<evidence type="ECO:0000256" key="1">
    <source>
        <dbReference type="SAM" id="MobiDB-lite"/>
    </source>
</evidence>
<name>A0A921E095_9HYPH</name>
<evidence type="ECO:0000313" key="3">
    <source>
        <dbReference type="Proteomes" id="UP000742631"/>
    </source>
</evidence>
<reference evidence="2" key="1">
    <citation type="journal article" date="2021" name="PeerJ">
        <title>Extensive microbial diversity within the chicken gut microbiome revealed by metagenomics and culture.</title>
        <authorList>
            <person name="Gilroy R."/>
            <person name="Ravi A."/>
            <person name="Getino M."/>
            <person name="Pursley I."/>
            <person name="Horton D.L."/>
            <person name="Alikhan N.F."/>
            <person name="Baker D."/>
            <person name="Gharbi K."/>
            <person name="Hall N."/>
            <person name="Watson M."/>
            <person name="Adriaenssens E.M."/>
            <person name="Foster-Nyarko E."/>
            <person name="Jarju S."/>
            <person name="Secka A."/>
            <person name="Antonio M."/>
            <person name="Oren A."/>
            <person name="Chaudhuri R.R."/>
            <person name="La Ragione R."/>
            <person name="Hildebrand F."/>
            <person name="Pallen M.J."/>
        </authorList>
    </citation>
    <scope>NUCLEOTIDE SEQUENCE</scope>
    <source>
        <strain evidence="2">316</strain>
    </source>
</reference>
<dbReference type="EMBL" id="DYYG01000013">
    <property type="protein sequence ID" value="HJE22860.1"/>
    <property type="molecule type" value="Genomic_DNA"/>
</dbReference>
<organism evidence="2 3">
    <name type="scientific">Methylorubrum populi</name>
    <dbReference type="NCBI Taxonomy" id="223967"/>
    <lineage>
        <taxon>Bacteria</taxon>
        <taxon>Pseudomonadati</taxon>
        <taxon>Pseudomonadota</taxon>
        <taxon>Alphaproteobacteria</taxon>
        <taxon>Hyphomicrobiales</taxon>
        <taxon>Methylobacteriaceae</taxon>
        <taxon>Methylorubrum</taxon>
    </lineage>
</organism>
<reference evidence="2" key="2">
    <citation type="submission" date="2021-09" db="EMBL/GenBank/DDBJ databases">
        <authorList>
            <person name="Gilroy R."/>
        </authorList>
    </citation>
    <scope>NUCLEOTIDE SEQUENCE</scope>
    <source>
        <strain evidence="2">316</strain>
    </source>
</reference>
<protein>
    <submittedName>
        <fullName evidence="2">Uncharacterized protein</fullName>
    </submittedName>
</protein>
<feature type="region of interest" description="Disordered" evidence="1">
    <location>
        <begin position="189"/>
        <end position="209"/>
    </location>
</feature>